<organism evidence="6">
    <name type="scientific">Taenia asiatica</name>
    <name type="common">Asian tapeworm</name>
    <dbReference type="NCBI Taxonomy" id="60517"/>
    <lineage>
        <taxon>Eukaryota</taxon>
        <taxon>Metazoa</taxon>
        <taxon>Spiralia</taxon>
        <taxon>Lophotrochozoa</taxon>
        <taxon>Platyhelminthes</taxon>
        <taxon>Cestoda</taxon>
        <taxon>Eucestoda</taxon>
        <taxon>Cyclophyllidea</taxon>
        <taxon>Taeniidae</taxon>
        <taxon>Taenia</taxon>
    </lineage>
</organism>
<dbReference type="InterPro" id="IPR029047">
    <property type="entry name" value="HSP70_peptide-bd_sf"/>
</dbReference>
<dbReference type="PANTHER" id="PTHR19375">
    <property type="entry name" value="HEAT SHOCK PROTEIN 70KDA"/>
    <property type="match status" value="1"/>
</dbReference>
<accession>A0A0R3W066</accession>
<dbReference type="EMBL" id="UYRS01005270">
    <property type="protein sequence ID" value="VDK27035.1"/>
    <property type="molecule type" value="Genomic_DNA"/>
</dbReference>
<dbReference type="Gene3D" id="1.20.1270.10">
    <property type="match status" value="1"/>
</dbReference>
<keyword evidence="5" id="KW-1185">Reference proteome</keyword>
<reference evidence="4 5" key="2">
    <citation type="submission" date="2018-11" db="EMBL/GenBank/DDBJ databases">
        <authorList>
            <consortium name="Pathogen Informatics"/>
        </authorList>
    </citation>
    <scope>NUCLEOTIDE SEQUENCE [LARGE SCALE GENOMIC DNA]</scope>
</reference>
<name>A0A0R3W066_TAEAS</name>
<sequence length="151" mass="17412">MKSDNNLLCKFKFLGIPSAPRRVPQTEVSFSTDEDGILNVTAMDKSSRMQNCIAITDLIKPMPNNAENLKQEDEEERDRMAARTTLKNYIRSIKSRMEDDETNERVSKEFRQCILTACEATTVWIAANQQATKENYELMYRNLESLYNSIS</sequence>
<evidence type="ECO:0000313" key="6">
    <source>
        <dbReference type="WBParaSite" id="TASK_0000306001-mRNA-1"/>
    </source>
</evidence>
<evidence type="ECO:0000256" key="2">
    <source>
        <dbReference type="ARBA" id="ARBA00022741"/>
    </source>
</evidence>
<reference evidence="6" key="1">
    <citation type="submission" date="2017-02" db="UniProtKB">
        <authorList>
            <consortium name="WormBaseParasite"/>
        </authorList>
    </citation>
    <scope>IDENTIFICATION</scope>
</reference>
<dbReference type="GO" id="GO:0005524">
    <property type="term" value="F:ATP binding"/>
    <property type="evidence" value="ECO:0007669"/>
    <property type="project" value="UniProtKB-KW"/>
</dbReference>
<comment type="similarity">
    <text evidence="1">Belongs to the heat shock protein 70 family.</text>
</comment>
<dbReference type="Gene3D" id="2.60.34.10">
    <property type="entry name" value="Substrate Binding Domain Of DNAk, Chain A, domain 1"/>
    <property type="match status" value="1"/>
</dbReference>
<dbReference type="Proteomes" id="UP000282613">
    <property type="component" value="Unassembled WGS sequence"/>
</dbReference>
<protein>
    <submittedName>
        <fullName evidence="6">Heat shock protein 70</fullName>
    </submittedName>
</protein>
<dbReference type="AlphaFoldDB" id="A0A0R3W066"/>
<dbReference type="InterPro" id="IPR013126">
    <property type="entry name" value="Hsp_70_fam"/>
</dbReference>
<evidence type="ECO:0000313" key="4">
    <source>
        <dbReference type="EMBL" id="VDK27035.1"/>
    </source>
</evidence>
<dbReference type="WBParaSite" id="TASK_0000306001-mRNA-1">
    <property type="protein sequence ID" value="TASK_0000306001-mRNA-1"/>
    <property type="gene ID" value="TASK_0000306001"/>
</dbReference>
<dbReference type="GO" id="GO:0140662">
    <property type="term" value="F:ATP-dependent protein folding chaperone"/>
    <property type="evidence" value="ECO:0007669"/>
    <property type="project" value="InterPro"/>
</dbReference>
<dbReference type="InterPro" id="IPR029048">
    <property type="entry name" value="HSP70_C_sf"/>
</dbReference>
<keyword evidence="2" id="KW-0547">Nucleotide-binding</keyword>
<evidence type="ECO:0000256" key="1">
    <source>
        <dbReference type="ARBA" id="ARBA00007381"/>
    </source>
</evidence>
<evidence type="ECO:0000313" key="5">
    <source>
        <dbReference type="Proteomes" id="UP000282613"/>
    </source>
</evidence>
<dbReference type="STRING" id="60517.A0A0R3W066"/>
<keyword evidence="3" id="KW-0067">ATP-binding</keyword>
<dbReference type="SUPFAM" id="SSF100920">
    <property type="entry name" value="Heat shock protein 70kD (HSP70), peptide-binding domain"/>
    <property type="match status" value="1"/>
</dbReference>
<proteinExistence type="inferred from homology"/>
<dbReference type="OrthoDB" id="6151140at2759"/>
<evidence type="ECO:0000256" key="3">
    <source>
        <dbReference type="ARBA" id="ARBA00022840"/>
    </source>
</evidence>
<dbReference type="SUPFAM" id="SSF100934">
    <property type="entry name" value="Heat shock protein 70kD (HSP70), C-terminal subdomain"/>
    <property type="match status" value="1"/>
</dbReference>
<dbReference type="Pfam" id="PF00012">
    <property type="entry name" value="HSP70"/>
    <property type="match status" value="1"/>
</dbReference>
<gene>
    <name evidence="4" type="ORF">TASK_LOCUS3061</name>
</gene>